<protein>
    <recommendedName>
        <fullName evidence="1">DUF6894 domain-containing protein</fullName>
    </recommendedName>
</protein>
<name>A0A849IDE9_9HYPH</name>
<dbReference type="EMBL" id="JABEPP010000004">
    <property type="protein sequence ID" value="NNM74070.1"/>
    <property type="molecule type" value="Genomic_DNA"/>
</dbReference>
<evidence type="ECO:0000313" key="3">
    <source>
        <dbReference type="Proteomes" id="UP000564885"/>
    </source>
</evidence>
<dbReference type="RefSeq" id="WP_171219496.1">
    <property type="nucleotide sequence ID" value="NZ_JABEPP010000004.1"/>
</dbReference>
<keyword evidence="3" id="KW-1185">Reference proteome</keyword>
<dbReference type="InterPro" id="IPR054189">
    <property type="entry name" value="DUF6894"/>
</dbReference>
<feature type="domain" description="DUF6894" evidence="1">
    <location>
        <begin position="20"/>
        <end position="87"/>
    </location>
</feature>
<accession>A0A849IDE9</accession>
<organism evidence="2 3">
    <name type="scientific">Enterovirga aerilata</name>
    <dbReference type="NCBI Taxonomy" id="2730920"/>
    <lineage>
        <taxon>Bacteria</taxon>
        <taxon>Pseudomonadati</taxon>
        <taxon>Pseudomonadota</taxon>
        <taxon>Alphaproteobacteria</taxon>
        <taxon>Hyphomicrobiales</taxon>
        <taxon>Methylobacteriaceae</taxon>
        <taxon>Enterovirga</taxon>
    </lineage>
</organism>
<dbReference type="AlphaFoldDB" id="A0A849IDE9"/>
<comment type="caution">
    <text evidence="2">The sequence shown here is derived from an EMBL/GenBank/DDBJ whole genome shotgun (WGS) entry which is preliminary data.</text>
</comment>
<sequence>MSDVRSHLPGKPVFSEVEVRCYFHLFSAEEDISDEHGAEVASLDEARSQALRAIQELAREQPGLKSDWEGWGMRIVVDGQVVATMRLSEIAFPPAEQTAQ</sequence>
<gene>
    <name evidence="2" type="ORF">HJG44_16975</name>
</gene>
<evidence type="ECO:0000259" key="1">
    <source>
        <dbReference type="Pfam" id="PF21834"/>
    </source>
</evidence>
<dbReference type="Pfam" id="PF21834">
    <property type="entry name" value="DUF6894"/>
    <property type="match status" value="1"/>
</dbReference>
<reference evidence="2 3" key="1">
    <citation type="submission" date="2020-04" db="EMBL/GenBank/DDBJ databases">
        <title>Enterovirga sp. isolate from soil.</title>
        <authorList>
            <person name="Chea S."/>
            <person name="Kim D.-U."/>
        </authorList>
    </citation>
    <scope>NUCLEOTIDE SEQUENCE [LARGE SCALE GENOMIC DNA]</scope>
    <source>
        <strain evidence="2 3">DB1703</strain>
    </source>
</reference>
<dbReference type="Proteomes" id="UP000564885">
    <property type="component" value="Unassembled WGS sequence"/>
</dbReference>
<evidence type="ECO:0000313" key="2">
    <source>
        <dbReference type="EMBL" id="NNM74070.1"/>
    </source>
</evidence>
<proteinExistence type="predicted"/>